<dbReference type="GO" id="GO:0006606">
    <property type="term" value="P:protein import into nucleus"/>
    <property type="evidence" value="ECO:0007669"/>
    <property type="project" value="TreeGrafter"/>
</dbReference>
<feature type="signal peptide" evidence="3">
    <location>
        <begin position="1"/>
        <end position="22"/>
    </location>
</feature>
<accession>A0A210PU47</accession>
<evidence type="ECO:0000256" key="3">
    <source>
        <dbReference type="SAM" id="SignalP"/>
    </source>
</evidence>
<dbReference type="PANTHER" id="PTHR15191">
    <property type="entry name" value="PROTEIN CBG20567"/>
    <property type="match status" value="1"/>
</dbReference>
<evidence type="ECO:0000256" key="1">
    <source>
        <dbReference type="SAM" id="MobiDB-lite"/>
    </source>
</evidence>
<feature type="transmembrane region" description="Helical" evidence="2">
    <location>
        <begin position="129"/>
        <end position="150"/>
    </location>
</feature>
<gene>
    <name evidence="4" type="ORF">KP79_PYT19663</name>
</gene>
<keyword evidence="2" id="KW-0472">Membrane</keyword>
<keyword evidence="2" id="KW-1133">Transmembrane helix</keyword>
<dbReference type="AlphaFoldDB" id="A0A210PU47"/>
<keyword evidence="3" id="KW-0732">Signal</keyword>
<feature type="region of interest" description="Disordered" evidence="1">
    <location>
        <begin position="164"/>
        <end position="192"/>
    </location>
</feature>
<feature type="region of interest" description="Disordered" evidence="1">
    <location>
        <begin position="32"/>
        <end position="68"/>
    </location>
</feature>
<evidence type="ECO:0000256" key="2">
    <source>
        <dbReference type="SAM" id="Phobius"/>
    </source>
</evidence>
<keyword evidence="2" id="KW-0812">Transmembrane</keyword>
<dbReference type="OrthoDB" id="5829916at2759"/>
<dbReference type="InterPro" id="IPR052304">
    <property type="entry name" value="PTTG1IP"/>
</dbReference>
<protein>
    <submittedName>
        <fullName evidence="4">Pituitary tumor-transforming gene 1 protein-interacting protein</fullName>
    </submittedName>
</protein>
<evidence type="ECO:0000313" key="4">
    <source>
        <dbReference type="EMBL" id="OWF39976.1"/>
    </source>
</evidence>
<feature type="chain" id="PRO_5013278836" evidence="3">
    <location>
        <begin position="23"/>
        <end position="213"/>
    </location>
</feature>
<dbReference type="GO" id="GO:0005737">
    <property type="term" value="C:cytoplasm"/>
    <property type="evidence" value="ECO:0007669"/>
    <property type="project" value="TreeGrafter"/>
</dbReference>
<comment type="caution">
    <text evidence="4">The sequence shown here is derived from an EMBL/GenBank/DDBJ whole genome shotgun (WGS) entry which is preliminary data.</text>
</comment>
<evidence type="ECO:0000313" key="5">
    <source>
        <dbReference type="Proteomes" id="UP000242188"/>
    </source>
</evidence>
<name>A0A210PU47_MIZYE</name>
<dbReference type="PANTHER" id="PTHR15191:SF3">
    <property type="entry name" value="PITUITARY TUMOR-TRANSFORMING GENE PROTEIN-BINDING FACTOR"/>
    <property type="match status" value="1"/>
</dbReference>
<organism evidence="4 5">
    <name type="scientific">Mizuhopecten yessoensis</name>
    <name type="common">Japanese scallop</name>
    <name type="synonym">Patinopecten yessoensis</name>
    <dbReference type="NCBI Taxonomy" id="6573"/>
    <lineage>
        <taxon>Eukaryota</taxon>
        <taxon>Metazoa</taxon>
        <taxon>Spiralia</taxon>
        <taxon>Lophotrochozoa</taxon>
        <taxon>Mollusca</taxon>
        <taxon>Bivalvia</taxon>
        <taxon>Autobranchia</taxon>
        <taxon>Pteriomorphia</taxon>
        <taxon>Pectinida</taxon>
        <taxon>Pectinoidea</taxon>
        <taxon>Pectinidae</taxon>
        <taxon>Mizuhopecten</taxon>
    </lineage>
</organism>
<dbReference type="EMBL" id="NEDP02005493">
    <property type="protein sequence ID" value="OWF39976.1"/>
    <property type="molecule type" value="Genomic_DNA"/>
</dbReference>
<reference evidence="4 5" key="1">
    <citation type="journal article" date="2017" name="Nat. Ecol. Evol.">
        <title>Scallop genome provides insights into evolution of bilaterian karyotype and development.</title>
        <authorList>
            <person name="Wang S."/>
            <person name="Zhang J."/>
            <person name="Jiao W."/>
            <person name="Li J."/>
            <person name="Xun X."/>
            <person name="Sun Y."/>
            <person name="Guo X."/>
            <person name="Huan P."/>
            <person name="Dong B."/>
            <person name="Zhang L."/>
            <person name="Hu X."/>
            <person name="Sun X."/>
            <person name="Wang J."/>
            <person name="Zhao C."/>
            <person name="Wang Y."/>
            <person name="Wang D."/>
            <person name="Huang X."/>
            <person name="Wang R."/>
            <person name="Lv J."/>
            <person name="Li Y."/>
            <person name="Zhang Z."/>
            <person name="Liu B."/>
            <person name="Lu W."/>
            <person name="Hui Y."/>
            <person name="Liang J."/>
            <person name="Zhou Z."/>
            <person name="Hou R."/>
            <person name="Li X."/>
            <person name="Liu Y."/>
            <person name="Li H."/>
            <person name="Ning X."/>
            <person name="Lin Y."/>
            <person name="Zhao L."/>
            <person name="Xing Q."/>
            <person name="Dou J."/>
            <person name="Li Y."/>
            <person name="Mao J."/>
            <person name="Guo H."/>
            <person name="Dou H."/>
            <person name="Li T."/>
            <person name="Mu C."/>
            <person name="Jiang W."/>
            <person name="Fu Q."/>
            <person name="Fu X."/>
            <person name="Miao Y."/>
            <person name="Liu J."/>
            <person name="Yu Q."/>
            <person name="Li R."/>
            <person name="Liao H."/>
            <person name="Li X."/>
            <person name="Kong Y."/>
            <person name="Jiang Z."/>
            <person name="Chourrout D."/>
            <person name="Li R."/>
            <person name="Bao Z."/>
        </authorList>
    </citation>
    <scope>NUCLEOTIDE SEQUENCE [LARGE SCALE GENOMIC DNA]</scope>
    <source>
        <strain evidence="4 5">PY_sf001</strain>
    </source>
</reference>
<proteinExistence type="predicted"/>
<dbReference type="Proteomes" id="UP000242188">
    <property type="component" value="Unassembled WGS sequence"/>
</dbReference>
<keyword evidence="5" id="KW-1185">Reference proteome</keyword>
<dbReference type="GO" id="GO:0005634">
    <property type="term" value="C:nucleus"/>
    <property type="evidence" value="ECO:0007669"/>
    <property type="project" value="TreeGrafter"/>
</dbReference>
<sequence length="213" mass="23364">MKCLNVLCAGTLILLMAGGSYGATTTGKHTTQVAPTTEAPATTQKHTVVTTHPPAKQTTAGTNSSTMTPEEECQSKSSGCHACLNMTQCLWCKSKNTCLLYPTGDILPHASLCPLEDARWGVCWVNFKVLIIVMGCIGGLIFLVITICICKCCCCKKNNSASYAKDEAKEDRRKADRKAKSDERRADRKTKTDEIRRKYGLIKEDNPYSRFDA</sequence>
<dbReference type="STRING" id="6573.A0A210PU47"/>